<organism evidence="1 2">
    <name type="scientific">Ruthenibacterium lactatiformans</name>
    <dbReference type="NCBI Taxonomy" id="1550024"/>
    <lineage>
        <taxon>Bacteria</taxon>
        <taxon>Bacillati</taxon>
        <taxon>Bacillota</taxon>
        <taxon>Clostridia</taxon>
        <taxon>Eubacteriales</taxon>
        <taxon>Oscillospiraceae</taxon>
        <taxon>Ruthenibacterium</taxon>
    </lineage>
</organism>
<protein>
    <submittedName>
        <fullName evidence="1">Uncharacterized protein</fullName>
    </submittedName>
</protein>
<sequence length="374" mass="43904">MHFLTLAALEISQIQEDKELDNQIAEALKELELQKQIETKNFMLDFAIGRCQNLQSSFSRAVNDGVSELMYPYCESLEDPEYLEFEDRTEKLREEYEDAVDCIKLPQGTVVEQYGDPLWGRFVVRDGKVFQRDAGSLHHEKRTKKAKRMVALPNYPRKKLYKSFEKYAEERCGFSFDEKHQGYGYYYNPNAIWDWYSIGGRWPEMFLVKDDCTEYSIGERSWCNSDRKSEAPEGYRWVCAARKKDIAWDAMRDWRNQKAAERFHKLEQMFLAGKTDPDFHGEIVPDGVMHWGELVYRKGSTLEEYLEEYGIPGSWKYPVGSHDIVDEDQWLSKDDSVLDAESEKYVPVDWRSCIDGYIDDVDEDTVLVAVDYHM</sequence>
<comment type="caution">
    <text evidence="1">The sequence shown here is derived from an EMBL/GenBank/DDBJ whole genome shotgun (WGS) entry which is preliminary data.</text>
</comment>
<dbReference type="EMBL" id="LMUA01000008">
    <property type="protein sequence ID" value="KUE76557.1"/>
    <property type="molecule type" value="Genomic_DNA"/>
</dbReference>
<dbReference type="RefSeq" id="WP_016295817.1">
    <property type="nucleotide sequence ID" value="NZ_DBGEBT010000048.1"/>
</dbReference>
<proteinExistence type="predicted"/>
<dbReference type="AlphaFoldDB" id="A0A0W7TRV3"/>
<name>A0A0W7TRV3_9FIRM</name>
<dbReference type="Proteomes" id="UP000053433">
    <property type="component" value="Unassembled WGS sequence"/>
</dbReference>
<reference evidence="1 2" key="1">
    <citation type="submission" date="2015-10" db="EMBL/GenBank/DDBJ databases">
        <title>A novel member of the family Ruminococcaceae isolated from human faeces.</title>
        <authorList>
            <person name="Shkoporov A.N."/>
            <person name="Chaplin A.V."/>
            <person name="Motuzova O.V."/>
            <person name="Kafarskaia L.I."/>
            <person name="Efimov B.A."/>
        </authorList>
    </citation>
    <scope>NUCLEOTIDE SEQUENCE [LARGE SCALE GENOMIC DNA]</scope>
    <source>
        <strain evidence="1 2">668</strain>
    </source>
</reference>
<evidence type="ECO:0000313" key="2">
    <source>
        <dbReference type="Proteomes" id="UP000053433"/>
    </source>
</evidence>
<accession>A0A0W7TRV3</accession>
<evidence type="ECO:0000313" key="1">
    <source>
        <dbReference type="EMBL" id="KUE76557.1"/>
    </source>
</evidence>
<gene>
    <name evidence="1" type="ORF">ASJ35_07400</name>
</gene>